<dbReference type="EMBL" id="JANX01000331">
    <property type="protein sequence ID" value="KGM32350.1"/>
    <property type="molecule type" value="Genomic_DNA"/>
</dbReference>
<dbReference type="Proteomes" id="UP000029995">
    <property type="component" value="Unassembled WGS sequence"/>
</dbReference>
<evidence type="ECO:0000259" key="1">
    <source>
        <dbReference type="Pfam" id="PF12770"/>
    </source>
</evidence>
<feature type="domain" description="CHAT" evidence="1">
    <location>
        <begin position="78"/>
        <end position="366"/>
    </location>
</feature>
<evidence type="ECO:0000313" key="3">
    <source>
        <dbReference type="Proteomes" id="UP000029995"/>
    </source>
</evidence>
<organism evidence="2 3">
    <name type="scientific">Inquilinus limosus MP06</name>
    <dbReference type="NCBI Taxonomy" id="1398085"/>
    <lineage>
        <taxon>Bacteria</taxon>
        <taxon>Pseudomonadati</taxon>
        <taxon>Pseudomonadota</taxon>
        <taxon>Alphaproteobacteria</taxon>
        <taxon>Rhodospirillales</taxon>
        <taxon>Rhodospirillaceae</taxon>
        <taxon>Inquilinus</taxon>
    </lineage>
</organism>
<comment type="caution">
    <text evidence="2">The sequence shown here is derived from an EMBL/GenBank/DDBJ whole genome shotgun (WGS) entry which is preliminary data.</text>
</comment>
<dbReference type="Pfam" id="PF12770">
    <property type="entry name" value="CHAT"/>
    <property type="match status" value="1"/>
</dbReference>
<feature type="non-terminal residue" evidence="2">
    <location>
        <position position="1"/>
    </location>
</feature>
<dbReference type="AlphaFoldDB" id="A0A0A0D2Y3"/>
<evidence type="ECO:0000313" key="2">
    <source>
        <dbReference type="EMBL" id="KGM32350.1"/>
    </source>
</evidence>
<dbReference type="InterPro" id="IPR024983">
    <property type="entry name" value="CHAT_dom"/>
</dbReference>
<sequence>EERRRRPYAAILAGLGPREAVADFIVAPLKVSKGVVEDRILAMVGRGDGNVWLYDLGAAVDVARWLQTPDEIIGNEARRALYKSLIAPLESKLDGVERLDVVPDGILHLVPFDGLIDGAGRNLIETRDVRIARSARAIRGDQETQPPVEAGGMLLVGDVDYGPGSAMSPLPATGMEVDTIAQTMARVGFTPQLLRGTAADEADVRAAAGGRRILHFATHGFFDPVSAGEAAPLWRAGIALSGANGAGEDHMAADDGVLYAAEVTAWPLSGVDLVVLSACDTAQGDRSYVEGLSGLPSALAVAGAKRSLLARWPVSDRGKALFMIRFYQALAMTRSYEQAIRLAKLDAIAGKLPGVQDDVWLAFVMIAN</sequence>
<name>A0A0A0D2Y3_9PROT</name>
<reference evidence="2 3" key="1">
    <citation type="submission" date="2014-01" db="EMBL/GenBank/DDBJ databases">
        <title>Genome sequence determination for a cystic fibrosis isolate, Inquilinus limosus.</title>
        <authorList>
            <person name="Pino M."/>
            <person name="Di Conza J."/>
            <person name="Gutkind G."/>
        </authorList>
    </citation>
    <scope>NUCLEOTIDE SEQUENCE [LARGE SCALE GENOMIC DNA]</scope>
    <source>
        <strain evidence="2 3">MP06</strain>
    </source>
</reference>
<accession>A0A0A0D2Y3</accession>
<proteinExistence type="predicted"/>
<protein>
    <recommendedName>
        <fullName evidence="1">CHAT domain-containing protein</fullName>
    </recommendedName>
</protein>
<dbReference type="OrthoDB" id="9787760at2"/>
<gene>
    <name evidence="2" type="ORF">P409_21895</name>
</gene>
<dbReference type="RefSeq" id="WP_034843668.1">
    <property type="nucleotide sequence ID" value="NZ_JANX01000331.1"/>
</dbReference>